<dbReference type="EMBL" id="RFFH01000024">
    <property type="protein sequence ID" value="RMI28189.1"/>
    <property type="molecule type" value="Genomic_DNA"/>
</dbReference>
<evidence type="ECO:0000256" key="1">
    <source>
        <dbReference type="PROSITE-ProRule" id="PRU00339"/>
    </source>
</evidence>
<evidence type="ECO:0000313" key="3">
    <source>
        <dbReference type="EMBL" id="RMI28189.1"/>
    </source>
</evidence>
<dbReference type="Gene3D" id="1.25.40.10">
    <property type="entry name" value="Tetratricopeptide repeat domain"/>
    <property type="match status" value="1"/>
</dbReference>
<protein>
    <submittedName>
        <fullName evidence="3">LuxR family transcriptional regulator</fullName>
    </submittedName>
</protein>
<dbReference type="GO" id="GO:0006355">
    <property type="term" value="P:regulation of DNA-templated transcription"/>
    <property type="evidence" value="ECO:0007669"/>
    <property type="project" value="InterPro"/>
</dbReference>
<dbReference type="PANTHER" id="PTHR47691:SF3">
    <property type="entry name" value="HTH-TYPE TRANSCRIPTIONAL REGULATOR RV0890C-RELATED"/>
    <property type="match status" value="1"/>
</dbReference>
<dbReference type="PRINTS" id="PR00038">
    <property type="entry name" value="HTHLUXR"/>
</dbReference>
<proteinExistence type="predicted"/>
<dbReference type="SUPFAM" id="SSF48452">
    <property type="entry name" value="TPR-like"/>
    <property type="match status" value="1"/>
</dbReference>
<comment type="caution">
    <text evidence="3">The sequence shown here is derived from an EMBL/GenBank/DDBJ whole genome shotgun (WGS) entry which is preliminary data.</text>
</comment>
<reference evidence="3 4" key="1">
    <citation type="submission" date="2018-10" db="EMBL/GenBank/DDBJ databases">
        <title>Isolation from cow dung.</title>
        <authorList>
            <person name="Ling L."/>
        </authorList>
    </citation>
    <scope>NUCLEOTIDE SEQUENCE [LARGE SCALE GENOMIC DNA]</scope>
    <source>
        <strain evidence="3 4">NEAU-LL90</strain>
    </source>
</reference>
<dbReference type="SMART" id="SM00421">
    <property type="entry name" value="HTH_LUXR"/>
    <property type="match status" value="1"/>
</dbReference>
<organism evidence="3 4">
    <name type="scientific">Nocardia stercoris</name>
    <dbReference type="NCBI Taxonomy" id="2483361"/>
    <lineage>
        <taxon>Bacteria</taxon>
        <taxon>Bacillati</taxon>
        <taxon>Actinomycetota</taxon>
        <taxon>Actinomycetes</taxon>
        <taxon>Mycobacteriales</taxon>
        <taxon>Nocardiaceae</taxon>
        <taxon>Nocardia</taxon>
    </lineage>
</organism>
<dbReference type="InterPro" id="IPR016032">
    <property type="entry name" value="Sig_transdc_resp-reg_C-effctor"/>
</dbReference>
<dbReference type="InterPro" id="IPR036388">
    <property type="entry name" value="WH-like_DNA-bd_sf"/>
</dbReference>
<dbReference type="AlphaFoldDB" id="A0A3M2KRU4"/>
<keyword evidence="4" id="KW-1185">Reference proteome</keyword>
<feature type="domain" description="HTH luxR-type" evidence="2">
    <location>
        <begin position="287"/>
        <end position="323"/>
    </location>
</feature>
<dbReference type="InterPro" id="IPR019734">
    <property type="entry name" value="TPR_rpt"/>
</dbReference>
<dbReference type="PANTHER" id="PTHR47691">
    <property type="entry name" value="REGULATOR-RELATED"/>
    <property type="match status" value="1"/>
</dbReference>
<dbReference type="GO" id="GO:0003677">
    <property type="term" value="F:DNA binding"/>
    <property type="evidence" value="ECO:0007669"/>
    <property type="project" value="InterPro"/>
</dbReference>
<dbReference type="Proteomes" id="UP000279275">
    <property type="component" value="Unassembled WGS sequence"/>
</dbReference>
<dbReference type="Pfam" id="PF00196">
    <property type="entry name" value="GerE"/>
    <property type="match status" value="1"/>
</dbReference>
<gene>
    <name evidence="3" type="ORF">EBN03_31325</name>
</gene>
<evidence type="ECO:0000259" key="2">
    <source>
        <dbReference type="SMART" id="SM00421"/>
    </source>
</evidence>
<dbReference type="InterPro" id="IPR011990">
    <property type="entry name" value="TPR-like_helical_dom_sf"/>
</dbReference>
<keyword evidence="1" id="KW-0802">TPR repeat</keyword>
<evidence type="ECO:0000313" key="4">
    <source>
        <dbReference type="Proteomes" id="UP000279275"/>
    </source>
</evidence>
<dbReference type="SUPFAM" id="SSF46894">
    <property type="entry name" value="C-terminal effector domain of the bipartite response regulators"/>
    <property type="match status" value="1"/>
</dbReference>
<dbReference type="PROSITE" id="PS50005">
    <property type="entry name" value="TPR"/>
    <property type="match status" value="1"/>
</dbReference>
<feature type="repeat" description="TPR" evidence="1">
    <location>
        <begin position="111"/>
        <end position="144"/>
    </location>
</feature>
<dbReference type="InterPro" id="IPR000792">
    <property type="entry name" value="Tscrpt_reg_LuxR_C"/>
</dbReference>
<sequence>MLRGRISEGRRWYERILARPSGGPTVDRAKALFAATLMAGLQDDLQTAAGHVTELAGLAEQTTDPMVPALLAHTRANYVLTGGEGDPSRTLADLECALRTYMLCGDGKMQLDARISLGWAYGLLGETDRALGCLEKAVDLTESAGETIYRSHALWTAGFAAWRGGEPDRAARSLADGIRLARRVTDPLVATGCLEMLAWTAGEQHDARRAAVLMGASDALGRLVGSSTILRTLLCLREECEQRSSRALGARTFAAARHEGAAMGLDAAVAFALSERSCATSSSDSRLGSLTARERQVAGLVAEGLTNRAIADRLVISLRPRRGTSSIFSPNWASPHALRSRHGLLHTLMTRPSRRSLWAGLCVFPAQAPAGPSCCGS</sequence>
<name>A0A3M2KRU4_9NOCA</name>
<accession>A0A3M2KRU4</accession>
<dbReference type="Gene3D" id="1.10.10.10">
    <property type="entry name" value="Winged helix-like DNA-binding domain superfamily/Winged helix DNA-binding domain"/>
    <property type="match status" value="1"/>
</dbReference>